<dbReference type="Pfam" id="PF10768">
    <property type="entry name" value="FliX"/>
    <property type="match status" value="1"/>
</dbReference>
<reference evidence="2" key="1">
    <citation type="submission" date="2018-06" db="EMBL/GenBank/DDBJ databases">
        <authorList>
            <person name="Zhirakovskaya E."/>
        </authorList>
    </citation>
    <scope>NUCLEOTIDE SEQUENCE</scope>
</reference>
<proteinExistence type="predicted"/>
<protein>
    <recommendedName>
        <fullName evidence="3">Flagellar assembly protein FliX</fullName>
    </recommendedName>
</protein>
<dbReference type="EMBL" id="UOEJ01000136">
    <property type="protein sequence ID" value="VAW00690.1"/>
    <property type="molecule type" value="Genomic_DNA"/>
</dbReference>
<organism evidence="2">
    <name type="scientific">hydrothermal vent metagenome</name>
    <dbReference type="NCBI Taxonomy" id="652676"/>
    <lineage>
        <taxon>unclassified sequences</taxon>
        <taxon>metagenomes</taxon>
        <taxon>ecological metagenomes</taxon>
    </lineage>
</organism>
<sequence>MEIKGPGRVTSPAVSRKTRKRGADRSGFDKALSSEETSAAPPASGTSPLTTVNSLLSLQETPTSSDGKSKGLARAEDLLGQLEIIRHGLLAGQIPQNKLKDIVTIVSREREQSNDPALDDILNDVELRVKVELAKLEILG</sequence>
<feature type="compositionally biased region" description="Low complexity" evidence="1">
    <location>
        <begin position="34"/>
        <end position="44"/>
    </location>
</feature>
<dbReference type="AlphaFoldDB" id="A0A3B0S8S5"/>
<gene>
    <name evidence="2" type="ORF">MNBD_ALPHA01-1875</name>
</gene>
<evidence type="ECO:0008006" key="3">
    <source>
        <dbReference type="Google" id="ProtNLM"/>
    </source>
</evidence>
<evidence type="ECO:0000256" key="1">
    <source>
        <dbReference type="SAM" id="MobiDB-lite"/>
    </source>
</evidence>
<evidence type="ECO:0000313" key="2">
    <source>
        <dbReference type="EMBL" id="VAW00690.1"/>
    </source>
</evidence>
<feature type="region of interest" description="Disordered" evidence="1">
    <location>
        <begin position="1"/>
        <end position="52"/>
    </location>
</feature>
<name>A0A3B0S8S5_9ZZZZ</name>
<dbReference type="InterPro" id="IPR019704">
    <property type="entry name" value="Flagellar_assmbl_FliX_class2"/>
</dbReference>
<dbReference type="GO" id="GO:0044781">
    <property type="term" value="P:bacterial-type flagellum organization"/>
    <property type="evidence" value="ECO:0007669"/>
    <property type="project" value="InterPro"/>
</dbReference>
<accession>A0A3B0S8S5</accession>